<dbReference type="CDD" id="cd07377">
    <property type="entry name" value="WHTH_GntR"/>
    <property type="match status" value="1"/>
</dbReference>
<dbReference type="Gene3D" id="1.20.120.530">
    <property type="entry name" value="GntR ligand-binding domain-like"/>
    <property type="match status" value="1"/>
</dbReference>
<dbReference type="SUPFAM" id="SSF48008">
    <property type="entry name" value="GntR ligand-binding domain-like"/>
    <property type="match status" value="1"/>
</dbReference>
<dbReference type="SMART" id="SM00895">
    <property type="entry name" value="FCD"/>
    <property type="match status" value="1"/>
</dbReference>
<evidence type="ECO:0000313" key="5">
    <source>
        <dbReference type="EMBL" id="MBU9725280.1"/>
    </source>
</evidence>
<keyword evidence="6" id="KW-1185">Reference proteome</keyword>
<evidence type="ECO:0000256" key="2">
    <source>
        <dbReference type="ARBA" id="ARBA00023125"/>
    </source>
</evidence>
<dbReference type="Gene3D" id="1.10.10.10">
    <property type="entry name" value="Winged helix-like DNA-binding domain superfamily/Winged helix DNA-binding domain"/>
    <property type="match status" value="1"/>
</dbReference>
<proteinExistence type="predicted"/>
<dbReference type="Pfam" id="PF07729">
    <property type="entry name" value="FCD"/>
    <property type="match status" value="1"/>
</dbReference>
<dbReference type="Proteomes" id="UP001314681">
    <property type="component" value="Unassembled WGS sequence"/>
</dbReference>
<dbReference type="PANTHER" id="PTHR43537">
    <property type="entry name" value="TRANSCRIPTIONAL REGULATOR, GNTR FAMILY"/>
    <property type="match status" value="1"/>
</dbReference>
<dbReference type="InterPro" id="IPR008920">
    <property type="entry name" value="TF_FadR/GntR_C"/>
</dbReference>
<dbReference type="PANTHER" id="PTHR43537:SF24">
    <property type="entry name" value="GLUCONATE OPERON TRANSCRIPTIONAL REPRESSOR"/>
    <property type="match status" value="1"/>
</dbReference>
<dbReference type="InterPro" id="IPR036388">
    <property type="entry name" value="WH-like_DNA-bd_sf"/>
</dbReference>
<keyword evidence="3" id="KW-0804">Transcription</keyword>
<dbReference type="InterPro" id="IPR036390">
    <property type="entry name" value="WH_DNA-bd_sf"/>
</dbReference>
<dbReference type="Pfam" id="PF00392">
    <property type="entry name" value="GntR"/>
    <property type="match status" value="1"/>
</dbReference>
<accession>A0ABS6K470</accession>
<evidence type="ECO:0000313" key="6">
    <source>
        <dbReference type="Proteomes" id="UP001314681"/>
    </source>
</evidence>
<evidence type="ECO:0000256" key="1">
    <source>
        <dbReference type="ARBA" id="ARBA00023015"/>
    </source>
</evidence>
<gene>
    <name evidence="5" type="ORF">KTH90_04545</name>
</gene>
<dbReference type="PROSITE" id="PS50949">
    <property type="entry name" value="HTH_GNTR"/>
    <property type="match status" value="1"/>
</dbReference>
<protein>
    <submittedName>
        <fullName evidence="5">GntR family transcriptional regulator</fullName>
    </submittedName>
</protein>
<evidence type="ECO:0000256" key="3">
    <source>
        <dbReference type="ARBA" id="ARBA00023163"/>
    </source>
</evidence>
<name>A0ABS6K470_9FIRM</name>
<dbReference type="EMBL" id="JAHQCX010000002">
    <property type="protein sequence ID" value="MBU9725280.1"/>
    <property type="molecule type" value="Genomic_DNA"/>
</dbReference>
<feature type="domain" description="HTH gntR-type" evidence="4">
    <location>
        <begin position="13"/>
        <end position="80"/>
    </location>
</feature>
<dbReference type="RefSeq" id="WP_158349903.1">
    <property type="nucleotide sequence ID" value="NZ_JAHQCX010000002.1"/>
</dbReference>
<reference evidence="5 6" key="1">
    <citation type="submission" date="2021-06" db="EMBL/GenBank/DDBJ databases">
        <title>Description of novel taxa of the family Lachnospiraceae.</title>
        <authorList>
            <person name="Chaplin A.V."/>
            <person name="Sokolova S.R."/>
            <person name="Pikina A.P."/>
            <person name="Korzhanova M."/>
            <person name="Belova V."/>
            <person name="Korostin D."/>
            <person name="Efimov B.A."/>
        </authorList>
    </citation>
    <scope>NUCLEOTIDE SEQUENCE [LARGE SCALE GENOMIC DNA]</scope>
    <source>
        <strain evidence="5 6">ASD4241</strain>
    </source>
</reference>
<sequence>MPIPEEITPSELLISKADIYEALKQWIIEGKLAPGEKILDTEIASHFHVSRTPVREVLQLLEMQKLVKSFPGKATIVTEIEKENIEQWYLPMTVLQKLAVKIAAEKTTSEDICILQSLNQHFETEIEHRSSIMGLLNADKAFHEYILHIADNAYISDFCETLWIHIQRLEYNFFRETTALSESVSDHEKIIEAFARRDGFSASLAMKNNWDNTVIQIQNLRMLNRI</sequence>
<evidence type="ECO:0000259" key="4">
    <source>
        <dbReference type="PROSITE" id="PS50949"/>
    </source>
</evidence>
<dbReference type="SMART" id="SM00345">
    <property type="entry name" value="HTH_GNTR"/>
    <property type="match status" value="1"/>
</dbReference>
<dbReference type="InterPro" id="IPR011711">
    <property type="entry name" value="GntR_C"/>
</dbReference>
<comment type="caution">
    <text evidence="5">The sequence shown here is derived from an EMBL/GenBank/DDBJ whole genome shotgun (WGS) entry which is preliminary data.</text>
</comment>
<keyword evidence="2" id="KW-0238">DNA-binding</keyword>
<keyword evidence="1" id="KW-0805">Transcription regulation</keyword>
<organism evidence="5 6">
    <name type="scientific">Diplocloster modestus</name>
    <dbReference type="NCBI Taxonomy" id="2850322"/>
    <lineage>
        <taxon>Bacteria</taxon>
        <taxon>Bacillati</taxon>
        <taxon>Bacillota</taxon>
        <taxon>Clostridia</taxon>
        <taxon>Lachnospirales</taxon>
        <taxon>Lachnospiraceae</taxon>
        <taxon>Diplocloster</taxon>
    </lineage>
</organism>
<dbReference type="InterPro" id="IPR000524">
    <property type="entry name" value="Tscrpt_reg_HTH_GntR"/>
</dbReference>
<dbReference type="SUPFAM" id="SSF46785">
    <property type="entry name" value="Winged helix' DNA-binding domain"/>
    <property type="match status" value="1"/>
</dbReference>